<dbReference type="InterPro" id="IPR011701">
    <property type="entry name" value="MFS"/>
</dbReference>
<dbReference type="Proteomes" id="UP001595190">
    <property type="component" value="Unassembled WGS sequence"/>
</dbReference>
<accession>A0ABV3PGK9</accession>
<feature type="transmembrane region" description="Helical" evidence="6">
    <location>
        <begin position="294"/>
        <end position="314"/>
    </location>
</feature>
<dbReference type="EMBL" id="JBHGPK010000001">
    <property type="protein sequence ID" value="MFC2248618.1"/>
    <property type="molecule type" value="Genomic_DNA"/>
</dbReference>
<sequence length="445" mass="48274">MTANAMIEPGGAITEATSPQVEALYKKVIWRLLPFLMFLWVLAWIDRVNVGFAKLTMLQDLQFSETVYGLGAGVFFLGYFFFEVPSNMLLERIGAKRTLARITIGWGIICVLMMFVTKPWQFYSLRFLLGVFEAGFYPGVILYLTYWFPSLRRAKVFGLFMSASALAGVLGGPVAGTIMTQLGGVNGWAGWQWVFLLEGIPSILAGLATLYYLTDKPEHAHWLSADERQLLIGDLERDRQALGHREHGVLQSLKNPIVWKFIAIFFCIIMANSALTFFGPTIVREVGFTNPATVGWIMAAIYACGAAGMISNGIHSDRANEVRYHCGLAALAGAVGLTVLGFVVPGSAPIALLALGLAVVGTMSAIPVFWQMPNHFLAGSAAAVGIALINSVANLAGFGAPYLMGYLKDAGAISNGLWIVAVVEAATFLLIVKFVAPFERRSKPA</sequence>
<feature type="transmembrane region" description="Helical" evidence="6">
    <location>
        <begin position="350"/>
        <end position="370"/>
    </location>
</feature>
<reference evidence="9 11" key="2">
    <citation type="submission" date="2024-09" db="EMBL/GenBank/DDBJ databases">
        <title>Description of Labrys sedimenti sp. nov., isolated from a diclofenac-degrading enrichment culture, and genome-based reclassification of Labrys portucalensis as a later heterotypic synonym of Labrys neptuniae.</title>
        <authorList>
            <person name="Tancsics A."/>
            <person name="Csepanyi A."/>
        </authorList>
    </citation>
    <scope>NUCLEOTIDE SEQUENCE [LARGE SCALE GENOMIC DNA]</scope>
    <source>
        <strain evidence="9 11">LMG 23412</strain>
    </source>
</reference>
<evidence type="ECO:0000313" key="8">
    <source>
        <dbReference type="EMBL" id="MEW9304648.1"/>
    </source>
</evidence>
<name>A0ABV3PGK9_9HYPH</name>
<keyword evidence="3 6" id="KW-0812">Transmembrane</keyword>
<evidence type="ECO:0000256" key="5">
    <source>
        <dbReference type="ARBA" id="ARBA00023136"/>
    </source>
</evidence>
<evidence type="ECO:0000256" key="4">
    <source>
        <dbReference type="ARBA" id="ARBA00022989"/>
    </source>
</evidence>
<evidence type="ECO:0000313" key="11">
    <source>
        <dbReference type="Proteomes" id="UP001595190"/>
    </source>
</evidence>
<dbReference type="PANTHER" id="PTHR43791">
    <property type="entry name" value="PERMEASE-RELATED"/>
    <property type="match status" value="1"/>
</dbReference>
<dbReference type="CDD" id="cd17319">
    <property type="entry name" value="MFS_ExuT_GudP_like"/>
    <property type="match status" value="1"/>
</dbReference>
<proteinExistence type="predicted"/>
<feature type="transmembrane region" description="Helical" evidence="6">
    <location>
        <begin position="156"/>
        <end position="179"/>
    </location>
</feature>
<dbReference type="Pfam" id="PF07690">
    <property type="entry name" value="MFS_1"/>
    <property type="match status" value="1"/>
</dbReference>
<evidence type="ECO:0000256" key="1">
    <source>
        <dbReference type="ARBA" id="ARBA00004141"/>
    </source>
</evidence>
<comment type="subcellular location">
    <subcellularLocation>
        <location evidence="1">Membrane</location>
        <topology evidence="1">Multi-pass membrane protein</topology>
    </subcellularLocation>
</comment>
<keyword evidence="10" id="KW-1185">Reference proteome</keyword>
<evidence type="ECO:0000313" key="10">
    <source>
        <dbReference type="Proteomes" id="UP001555786"/>
    </source>
</evidence>
<organism evidence="8 10">
    <name type="scientific">Labrys neptuniae</name>
    <dbReference type="NCBI Taxonomy" id="376174"/>
    <lineage>
        <taxon>Bacteria</taxon>
        <taxon>Pseudomonadati</taxon>
        <taxon>Pseudomonadota</taxon>
        <taxon>Alphaproteobacteria</taxon>
        <taxon>Hyphomicrobiales</taxon>
        <taxon>Xanthobacteraceae</taxon>
        <taxon>Labrys</taxon>
    </lineage>
</organism>
<dbReference type="Gene3D" id="1.20.1250.20">
    <property type="entry name" value="MFS general substrate transporter like domains"/>
    <property type="match status" value="2"/>
</dbReference>
<keyword evidence="2" id="KW-0813">Transport</keyword>
<evidence type="ECO:0000259" key="7">
    <source>
        <dbReference type="PROSITE" id="PS50850"/>
    </source>
</evidence>
<dbReference type="InterPro" id="IPR020846">
    <property type="entry name" value="MFS_dom"/>
</dbReference>
<protein>
    <submittedName>
        <fullName evidence="8">MFS transporter</fullName>
    </submittedName>
</protein>
<evidence type="ECO:0000256" key="2">
    <source>
        <dbReference type="ARBA" id="ARBA00022448"/>
    </source>
</evidence>
<dbReference type="SUPFAM" id="SSF103473">
    <property type="entry name" value="MFS general substrate transporter"/>
    <property type="match status" value="1"/>
</dbReference>
<feature type="domain" description="Major facilitator superfamily (MFS) profile" evidence="7">
    <location>
        <begin position="32"/>
        <end position="439"/>
    </location>
</feature>
<feature type="transmembrane region" description="Helical" evidence="6">
    <location>
        <begin position="382"/>
        <end position="404"/>
    </location>
</feature>
<dbReference type="PROSITE" id="PS50850">
    <property type="entry name" value="MFS"/>
    <property type="match status" value="1"/>
</dbReference>
<feature type="transmembrane region" description="Helical" evidence="6">
    <location>
        <begin position="28"/>
        <end position="46"/>
    </location>
</feature>
<evidence type="ECO:0000313" key="9">
    <source>
        <dbReference type="EMBL" id="MFC2248618.1"/>
    </source>
</evidence>
<feature type="transmembrane region" description="Helical" evidence="6">
    <location>
        <begin position="326"/>
        <end position="344"/>
    </location>
</feature>
<feature type="transmembrane region" description="Helical" evidence="6">
    <location>
        <begin position="66"/>
        <end position="86"/>
    </location>
</feature>
<keyword evidence="4 6" id="KW-1133">Transmembrane helix</keyword>
<evidence type="ECO:0000256" key="6">
    <source>
        <dbReference type="SAM" id="Phobius"/>
    </source>
</evidence>
<dbReference type="PANTHER" id="PTHR43791:SF36">
    <property type="entry name" value="TRANSPORTER, PUTATIVE (AFU_ORTHOLOGUE AFUA_6G08340)-RELATED"/>
    <property type="match status" value="1"/>
</dbReference>
<dbReference type="RefSeq" id="WP_367622983.1">
    <property type="nucleotide sequence ID" value="NZ_JBFNQD010000001.1"/>
</dbReference>
<feature type="transmembrane region" description="Helical" evidence="6">
    <location>
        <begin position="98"/>
        <end position="117"/>
    </location>
</feature>
<keyword evidence="5 6" id="KW-0472">Membrane</keyword>
<comment type="caution">
    <text evidence="8">The sequence shown here is derived from an EMBL/GenBank/DDBJ whole genome shotgun (WGS) entry which is preliminary data.</text>
</comment>
<gene>
    <name evidence="8" type="ORF">ABXS05_03815</name>
    <name evidence="9" type="ORF">ACETRX_03225</name>
</gene>
<dbReference type="Proteomes" id="UP001555786">
    <property type="component" value="Unassembled WGS sequence"/>
</dbReference>
<dbReference type="EMBL" id="JBFNQD010000001">
    <property type="protein sequence ID" value="MEW9304648.1"/>
    <property type="molecule type" value="Genomic_DNA"/>
</dbReference>
<feature type="transmembrane region" description="Helical" evidence="6">
    <location>
        <begin position="416"/>
        <end position="436"/>
    </location>
</feature>
<feature type="transmembrane region" description="Helical" evidence="6">
    <location>
        <begin position="123"/>
        <end position="144"/>
    </location>
</feature>
<feature type="transmembrane region" description="Helical" evidence="6">
    <location>
        <begin position="191"/>
        <end position="213"/>
    </location>
</feature>
<evidence type="ECO:0000256" key="3">
    <source>
        <dbReference type="ARBA" id="ARBA00022692"/>
    </source>
</evidence>
<reference evidence="8 10" key="1">
    <citation type="submission" date="2024-07" db="EMBL/GenBank/DDBJ databases">
        <title>Description of Labrys sedimenti sp. nov., isolated from a diclofenac-degrading enrichment culture.</title>
        <authorList>
            <person name="Tancsics A."/>
            <person name="Csepanyi A."/>
        </authorList>
    </citation>
    <scope>NUCLEOTIDE SEQUENCE [LARGE SCALE GENOMIC DNA]</scope>
    <source>
        <strain evidence="8 10">LMG 23578</strain>
    </source>
</reference>
<dbReference type="InterPro" id="IPR036259">
    <property type="entry name" value="MFS_trans_sf"/>
</dbReference>
<feature type="transmembrane region" description="Helical" evidence="6">
    <location>
        <begin position="261"/>
        <end position="282"/>
    </location>
</feature>